<dbReference type="InterPro" id="IPR050490">
    <property type="entry name" value="Bact_solute-bd_prot1"/>
</dbReference>
<dbReference type="Proteomes" id="UP000199300">
    <property type="component" value="Unassembled WGS sequence"/>
</dbReference>
<gene>
    <name evidence="2" type="ORF">SAMN04488134_11544</name>
</gene>
<keyword evidence="1" id="KW-0732">Signal</keyword>
<sequence length="443" mass="49569">MLKKIGWVLLLLVMFVLVACGDDDITIGDDGTSDNGSDNVSGDKTTVRFSYWGGDFDQERMEKIKAAFEEQNDTIHVELVNVPDGEYDQHLLTRFASGDVYDIVQLAENSYYFSARGVLEDLTPWAEEDANFDLDDFYEVGIEGYTHNDRLYGLPLRLGTVMMFYNKDLLDQQGLAYPDEHSTWEEIIEMAEAITNPAEGTFGMNPLGGWWASTSQFTRSHGVRMLSEDFTEFQLDSPAGIEVIEKMQYLVNDLNVAPNTSQIPEGIDLWTSGRQGFLIDGPWHILSSRANIMDFEWDMTSAPTMTGVADTAPTFSNAFHIAEASANKDAAWEVIKFWTGTEAQEILASEHAETPSRRSVAESDAYLAIGDIGPENFASTLAAVEGAFPPEASLMWSEINEEVQNRLSRIVNLEEPVDAEMEALRRDVEPILEEQARLLESFQ</sequence>
<dbReference type="EMBL" id="FODJ01000015">
    <property type="protein sequence ID" value="SEO87859.1"/>
    <property type="molecule type" value="Genomic_DNA"/>
</dbReference>
<dbReference type="Gene3D" id="3.40.190.10">
    <property type="entry name" value="Periplasmic binding protein-like II"/>
    <property type="match status" value="1"/>
</dbReference>
<dbReference type="SUPFAM" id="SSF53850">
    <property type="entry name" value="Periplasmic binding protein-like II"/>
    <property type="match status" value="1"/>
</dbReference>
<dbReference type="PANTHER" id="PTHR43649">
    <property type="entry name" value="ARABINOSE-BINDING PROTEIN-RELATED"/>
    <property type="match status" value="1"/>
</dbReference>
<dbReference type="PROSITE" id="PS51257">
    <property type="entry name" value="PROKAR_LIPOPROTEIN"/>
    <property type="match status" value="1"/>
</dbReference>
<dbReference type="Pfam" id="PF01547">
    <property type="entry name" value="SBP_bac_1"/>
    <property type="match status" value="1"/>
</dbReference>
<dbReference type="RefSeq" id="WP_091500121.1">
    <property type="nucleotide sequence ID" value="NZ_FODJ01000015.1"/>
</dbReference>
<keyword evidence="3" id="KW-1185">Reference proteome</keyword>
<proteinExistence type="predicted"/>
<reference evidence="2 3" key="1">
    <citation type="submission" date="2016-10" db="EMBL/GenBank/DDBJ databases">
        <authorList>
            <person name="de Groot N.N."/>
        </authorList>
    </citation>
    <scope>NUCLEOTIDE SEQUENCE [LARGE SCALE GENOMIC DNA]</scope>
    <source>
        <strain evidence="2 3">CGMCC 1.10434</strain>
    </source>
</reference>
<evidence type="ECO:0000313" key="3">
    <source>
        <dbReference type="Proteomes" id="UP000199300"/>
    </source>
</evidence>
<name>A0A1H8T9P2_9BACI</name>
<dbReference type="AlphaFoldDB" id="A0A1H8T9P2"/>
<feature type="signal peptide" evidence="1">
    <location>
        <begin position="1"/>
        <end position="19"/>
    </location>
</feature>
<protein>
    <submittedName>
        <fullName evidence="2">ABC-type glycerol-3-phosphate transport system, substrate-binding protein</fullName>
    </submittedName>
</protein>
<feature type="chain" id="PRO_5039098895" evidence="1">
    <location>
        <begin position="20"/>
        <end position="443"/>
    </location>
</feature>
<dbReference type="OrthoDB" id="9782846at2"/>
<dbReference type="PANTHER" id="PTHR43649:SF12">
    <property type="entry name" value="DIACETYLCHITOBIOSE BINDING PROTEIN DASA"/>
    <property type="match status" value="1"/>
</dbReference>
<accession>A0A1H8T9P2</accession>
<organism evidence="2 3">
    <name type="scientific">Amphibacillus marinus</name>
    <dbReference type="NCBI Taxonomy" id="872970"/>
    <lineage>
        <taxon>Bacteria</taxon>
        <taxon>Bacillati</taxon>
        <taxon>Bacillota</taxon>
        <taxon>Bacilli</taxon>
        <taxon>Bacillales</taxon>
        <taxon>Bacillaceae</taxon>
        <taxon>Amphibacillus</taxon>
    </lineage>
</organism>
<dbReference type="CDD" id="cd13585">
    <property type="entry name" value="PBP2_TMBP_like"/>
    <property type="match status" value="1"/>
</dbReference>
<dbReference type="STRING" id="872970.SAMN04488134_11544"/>
<dbReference type="InterPro" id="IPR006059">
    <property type="entry name" value="SBP"/>
</dbReference>
<evidence type="ECO:0000256" key="1">
    <source>
        <dbReference type="SAM" id="SignalP"/>
    </source>
</evidence>
<evidence type="ECO:0000313" key="2">
    <source>
        <dbReference type="EMBL" id="SEO87859.1"/>
    </source>
</evidence>